<evidence type="ECO:0000256" key="3">
    <source>
        <dbReference type="ARBA" id="ARBA00024018"/>
    </source>
</evidence>
<evidence type="ECO:0000256" key="1">
    <source>
        <dbReference type="ARBA" id="ARBA00023002"/>
    </source>
</evidence>
<sequence length="411" mass="45304">MEKSVEDVVIVGAGIAGLATALGLHRLGIRSLVVESGDCLRTSGFALGVWANGWRALDALGVGDVLRSNHRQLTGIITTSLISGLTTSQLPFTAIHSLGSGDHYLRAVNRKVLLETLESELPKGTIRFSSKVVRIETDHHHHHHHFNTIHLADGTVLQSKVLIGCDGVKSVVARFLGLSNPSFAGRSSVRGLVDFENGHGFEPKFMQFFGKGIRFGIIPCDDRAIYWFFTFTPLQEREVEDDPTKLKQFILSKLGKVSDNIRAVFEKTQVQNMVCSPLRFRLPWELLWGNISKDNVCVAGDALHPMTPDIGQGGCAALEDSVILAGVLAKALKEKTSENEHHRIQKGLEKYARERRWRSIDLISTAYMVGFMQQSDGVVMNFVRDKIMAKFMAGMMSKKAGFDCGNLTVSS</sequence>
<evidence type="ECO:0000256" key="2">
    <source>
        <dbReference type="ARBA" id="ARBA00023033"/>
    </source>
</evidence>
<keyword evidence="1" id="KW-0560">Oxidoreductase</keyword>
<name>A0AAW2U561_SESRA</name>
<comment type="similarity">
    <text evidence="3">Belongs to the 3-hydroxybenzoate 6-hydroxylase family.</text>
</comment>
<dbReference type="GO" id="GO:0004497">
    <property type="term" value="F:monooxygenase activity"/>
    <property type="evidence" value="ECO:0007669"/>
    <property type="project" value="UniProtKB-KW"/>
</dbReference>
<comment type="caution">
    <text evidence="5">The sequence shown here is derived from an EMBL/GenBank/DDBJ whole genome shotgun (WGS) entry which is preliminary data.</text>
</comment>
<protein>
    <submittedName>
        <fullName evidence="5">Monooxygenase 2</fullName>
    </submittedName>
</protein>
<proteinExistence type="inferred from homology"/>
<dbReference type="Pfam" id="PF01494">
    <property type="entry name" value="FAD_binding_3"/>
    <property type="match status" value="1"/>
</dbReference>
<feature type="domain" description="FAD-binding" evidence="4">
    <location>
        <begin position="7"/>
        <end position="356"/>
    </location>
</feature>
<dbReference type="AlphaFoldDB" id="A0AAW2U561"/>
<dbReference type="PANTHER" id="PTHR45934">
    <property type="entry name" value="FAD/NAD(P)-BINDING OXIDOREDUCTASE FAMILY PROTEIN"/>
    <property type="match status" value="1"/>
</dbReference>
<gene>
    <name evidence="5" type="ORF">Sradi_1439200</name>
</gene>
<evidence type="ECO:0000313" key="5">
    <source>
        <dbReference type="EMBL" id="KAL0412375.1"/>
    </source>
</evidence>
<dbReference type="EMBL" id="JACGWJ010000006">
    <property type="protein sequence ID" value="KAL0412375.1"/>
    <property type="molecule type" value="Genomic_DNA"/>
</dbReference>
<evidence type="ECO:0000259" key="4">
    <source>
        <dbReference type="Pfam" id="PF01494"/>
    </source>
</evidence>
<reference evidence="5" key="2">
    <citation type="journal article" date="2024" name="Plant">
        <title>Genomic evolution and insights into agronomic trait innovations of Sesamum species.</title>
        <authorList>
            <person name="Miao H."/>
            <person name="Wang L."/>
            <person name="Qu L."/>
            <person name="Liu H."/>
            <person name="Sun Y."/>
            <person name="Le M."/>
            <person name="Wang Q."/>
            <person name="Wei S."/>
            <person name="Zheng Y."/>
            <person name="Lin W."/>
            <person name="Duan Y."/>
            <person name="Cao H."/>
            <person name="Xiong S."/>
            <person name="Wang X."/>
            <person name="Wei L."/>
            <person name="Li C."/>
            <person name="Ma Q."/>
            <person name="Ju M."/>
            <person name="Zhao R."/>
            <person name="Li G."/>
            <person name="Mu C."/>
            <person name="Tian Q."/>
            <person name="Mei H."/>
            <person name="Zhang T."/>
            <person name="Gao T."/>
            <person name="Zhang H."/>
        </authorList>
    </citation>
    <scope>NUCLEOTIDE SEQUENCE</scope>
    <source>
        <strain evidence="5">G02</strain>
    </source>
</reference>
<dbReference type="InterPro" id="IPR002938">
    <property type="entry name" value="FAD-bd"/>
</dbReference>
<reference evidence="5" key="1">
    <citation type="submission" date="2020-06" db="EMBL/GenBank/DDBJ databases">
        <authorList>
            <person name="Li T."/>
            <person name="Hu X."/>
            <person name="Zhang T."/>
            <person name="Song X."/>
            <person name="Zhang H."/>
            <person name="Dai N."/>
            <person name="Sheng W."/>
            <person name="Hou X."/>
            <person name="Wei L."/>
        </authorList>
    </citation>
    <scope>NUCLEOTIDE SEQUENCE</scope>
    <source>
        <strain evidence="5">G02</strain>
        <tissue evidence="5">Leaf</tissue>
    </source>
</reference>
<dbReference type="InterPro" id="IPR044560">
    <property type="entry name" value="MOase"/>
</dbReference>
<dbReference type="PRINTS" id="PR00420">
    <property type="entry name" value="RNGMNOXGNASE"/>
</dbReference>
<dbReference type="PANTHER" id="PTHR45934:SF20">
    <property type="entry name" value="MONOOXYGENASE 2-RELATED"/>
    <property type="match status" value="1"/>
</dbReference>
<accession>A0AAW2U561</accession>
<dbReference type="GO" id="GO:0071949">
    <property type="term" value="F:FAD binding"/>
    <property type="evidence" value="ECO:0007669"/>
    <property type="project" value="InterPro"/>
</dbReference>
<dbReference type="InterPro" id="IPR036188">
    <property type="entry name" value="FAD/NAD-bd_sf"/>
</dbReference>
<dbReference type="Gene3D" id="3.50.50.60">
    <property type="entry name" value="FAD/NAD(P)-binding domain"/>
    <property type="match status" value="1"/>
</dbReference>
<dbReference type="SUPFAM" id="SSF51905">
    <property type="entry name" value="FAD/NAD(P)-binding domain"/>
    <property type="match status" value="1"/>
</dbReference>
<organism evidence="5">
    <name type="scientific">Sesamum radiatum</name>
    <name type="common">Black benniseed</name>
    <dbReference type="NCBI Taxonomy" id="300843"/>
    <lineage>
        <taxon>Eukaryota</taxon>
        <taxon>Viridiplantae</taxon>
        <taxon>Streptophyta</taxon>
        <taxon>Embryophyta</taxon>
        <taxon>Tracheophyta</taxon>
        <taxon>Spermatophyta</taxon>
        <taxon>Magnoliopsida</taxon>
        <taxon>eudicotyledons</taxon>
        <taxon>Gunneridae</taxon>
        <taxon>Pentapetalae</taxon>
        <taxon>asterids</taxon>
        <taxon>lamiids</taxon>
        <taxon>Lamiales</taxon>
        <taxon>Pedaliaceae</taxon>
        <taxon>Sesamum</taxon>
    </lineage>
</organism>
<keyword evidence="2 5" id="KW-0503">Monooxygenase</keyword>